<evidence type="ECO:0000259" key="1">
    <source>
        <dbReference type="Pfam" id="PF07398"/>
    </source>
</evidence>
<proteinExistence type="predicted"/>
<dbReference type="Pfam" id="PF11716">
    <property type="entry name" value="MDMPI_N"/>
    <property type="match status" value="1"/>
</dbReference>
<dbReference type="OrthoDB" id="3671213at2"/>
<evidence type="ECO:0000313" key="3">
    <source>
        <dbReference type="EMBL" id="OHV33474.1"/>
    </source>
</evidence>
<feature type="domain" description="Mycothiol-dependent maleylpyruvate isomerase metal-binding" evidence="2">
    <location>
        <begin position="12"/>
        <end position="129"/>
    </location>
</feature>
<keyword evidence="4" id="KW-1185">Reference proteome</keyword>
<dbReference type="Proteomes" id="UP000179627">
    <property type="component" value="Unassembled WGS sequence"/>
</dbReference>
<dbReference type="SUPFAM" id="SSF109854">
    <property type="entry name" value="DinB/YfiT-like putative metalloenzymes"/>
    <property type="match status" value="1"/>
</dbReference>
<dbReference type="Pfam" id="PF07398">
    <property type="entry name" value="MDMPI_C"/>
    <property type="match status" value="1"/>
</dbReference>
<dbReference type="GO" id="GO:0046872">
    <property type="term" value="F:metal ion binding"/>
    <property type="evidence" value="ECO:0007669"/>
    <property type="project" value="InterPro"/>
</dbReference>
<reference evidence="4" key="1">
    <citation type="submission" date="2016-07" db="EMBL/GenBank/DDBJ databases">
        <title>Sequence Frankia sp. strain CcI1.17.</title>
        <authorList>
            <person name="Ghodhbane-Gtari F."/>
            <person name="Swanson E."/>
            <person name="Gueddou A."/>
            <person name="Morris K."/>
            <person name="Hezbri K."/>
            <person name="Ktari A."/>
            <person name="Nouioui I."/>
            <person name="Abebe-Akele F."/>
            <person name="Simpson S."/>
            <person name="Thomas K."/>
            <person name="Gtari M."/>
            <person name="Tisa L.S."/>
            <person name="Hurst S."/>
        </authorList>
    </citation>
    <scope>NUCLEOTIDE SEQUENCE [LARGE SCALE GENOMIC DNA]</scope>
    <source>
        <strain evidence="4">Cc1.17</strain>
    </source>
</reference>
<sequence>MDYAAGLLVQNRLLVDLLGEADLSMPVPTCPGWDLAQLVRHVGGTDRWAAVMIRTRATAVLDPRTIEGGRPPADRGDALAWLQESPRLLLEAVAVDPDVPVWTFTGPRPARWWVRRRMHEAMIHRVDAAFALGVEHPLEAAFAADGISEWLGLLAARPGAAMLPDGATVHLHATDEGLGLEGEWAIRGGVDGIGWEHAHEKGDVAVRGAAADLLLALLRRIPGGDGRLEVLGEQERWTHWLANTSF</sequence>
<dbReference type="PANTHER" id="PTHR40758">
    <property type="entry name" value="CONSERVED PROTEIN"/>
    <property type="match status" value="1"/>
</dbReference>
<dbReference type="InterPro" id="IPR017517">
    <property type="entry name" value="Maleyloyr_isom"/>
</dbReference>
<evidence type="ECO:0000313" key="4">
    <source>
        <dbReference type="Proteomes" id="UP000179627"/>
    </source>
</evidence>
<name>A0A1S1QMB6_9ACTN</name>
<comment type="caution">
    <text evidence="3">The sequence shown here is derived from an EMBL/GenBank/DDBJ whole genome shotgun (WGS) entry which is preliminary data.</text>
</comment>
<dbReference type="InterPro" id="IPR010872">
    <property type="entry name" value="MDMPI_C-term_domain"/>
</dbReference>
<dbReference type="NCBIfam" id="TIGR03083">
    <property type="entry name" value="maleylpyruvate isomerase family mycothiol-dependent enzyme"/>
    <property type="match status" value="1"/>
</dbReference>
<protein>
    <recommendedName>
        <fullName evidence="5">Mycothiol-dependent maleylpyruvate isomerase metal-binding domain-containing protein</fullName>
    </recommendedName>
</protein>
<feature type="domain" description="MDMPI C-terminal" evidence="1">
    <location>
        <begin position="142"/>
        <end position="237"/>
    </location>
</feature>
<dbReference type="EMBL" id="MBLM01000131">
    <property type="protein sequence ID" value="OHV33474.1"/>
    <property type="molecule type" value="Genomic_DNA"/>
</dbReference>
<evidence type="ECO:0000259" key="2">
    <source>
        <dbReference type="Pfam" id="PF11716"/>
    </source>
</evidence>
<dbReference type="InterPro" id="IPR034660">
    <property type="entry name" value="DinB/YfiT-like"/>
</dbReference>
<accession>A0A1S1QMB6</accession>
<organism evidence="3 4">
    <name type="scientific">Parafrankia colletiae</name>
    <dbReference type="NCBI Taxonomy" id="573497"/>
    <lineage>
        <taxon>Bacteria</taxon>
        <taxon>Bacillati</taxon>
        <taxon>Actinomycetota</taxon>
        <taxon>Actinomycetes</taxon>
        <taxon>Frankiales</taxon>
        <taxon>Frankiaceae</taxon>
        <taxon>Parafrankia</taxon>
    </lineage>
</organism>
<evidence type="ECO:0008006" key="5">
    <source>
        <dbReference type="Google" id="ProtNLM"/>
    </source>
</evidence>
<dbReference type="RefSeq" id="WP_071086996.1">
    <property type="nucleotide sequence ID" value="NZ_MBLM01000131.1"/>
</dbReference>
<dbReference type="InterPro" id="IPR024344">
    <property type="entry name" value="MDMPI_metal-binding"/>
</dbReference>
<gene>
    <name evidence="3" type="ORF">CC117_22665</name>
</gene>
<dbReference type="PANTHER" id="PTHR40758:SF1">
    <property type="entry name" value="CONSERVED PROTEIN"/>
    <property type="match status" value="1"/>
</dbReference>
<dbReference type="AlphaFoldDB" id="A0A1S1QMB6"/>
<dbReference type="GO" id="GO:0005886">
    <property type="term" value="C:plasma membrane"/>
    <property type="evidence" value="ECO:0007669"/>
    <property type="project" value="TreeGrafter"/>
</dbReference>